<feature type="transmembrane region" description="Helical" evidence="1">
    <location>
        <begin position="194"/>
        <end position="223"/>
    </location>
</feature>
<dbReference type="RefSeq" id="WP_114025256.1">
    <property type="nucleotide sequence ID" value="NZ_QOIN01000066.1"/>
</dbReference>
<gene>
    <name evidence="2" type="ORF">DTL70_30635</name>
</gene>
<feature type="transmembrane region" description="Helical" evidence="1">
    <location>
        <begin position="51"/>
        <end position="70"/>
    </location>
</feature>
<evidence type="ECO:0000313" key="2">
    <source>
        <dbReference type="EMBL" id="RCG15696.1"/>
    </source>
</evidence>
<proteinExistence type="predicted"/>
<feature type="transmembrane region" description="Helical" evidence="1">
    <location>
        <begin position="90"/>
        <end position="116"/>
    </location>
</feature>
<dbReference type="Proteomes" id="UP000252914">
    <property type="component" value="Unassembled WGS sequence"/>
</dbReference>
<feature type="transmembrane region" description="Helical" evidence="1">
    <location>
        <begin position="12"/>
        <end position="31"/>
    </location>
</feature>
<comment type="caution">
    <text evidence="2">The sequence shown here is derived from an EMBL/GenBank/DDBJ whole genome shotgun (WGS) entry which is preliminary data.</text>
</comment>
<feature type="transmembrane region" description="Helical" evidence="1">
    <location>
        <begin position="128"/>
        <end position="148"/>
    </location>
</feature>
<dbReference type="EMBL" id="QOIN01000066">
    <property type="protein sequence ID" value="RCG15696.1"/>
    <property type="molecule type" value="Genomic_DNA"/>
</dbReference>
<name>A0A367ECB8_9ACTN</name>
<keyword evidence="3" id="KW-1185">Reference proteome</keyword>
<feature type="transmembrane region" description="Helical" evidence="1">
    <location>
        <begin position="155"/>
        <end position="174"/>
    </location>
</feature>
<keyword evidence="1" id="KW-1133">Transmembrane helix</keyword>
<dbReference type="AlphaFoldDB" id="A0A367ECB8"/>
<evidence type="ECO:0000313" key="3">
    <source>
        <dbReference type="Proteomes" id="UP000252914"/>
    </source>
</evidence>
<accession>A0A367ECB8</accession>
<keyword evidence="1" id="KW-0472">Membrane</keyword>
<sequence>MNLRARIRTSSALWASPLVIALTLFYAVHVFGIDYPASRSALPYAPEVVSFALEPFYGLTYAIVSALSAWEAGRLMQDGVWRLASVRSRLSIAAGALWPVLALGWLMLALAAGLALAQEGVAPTPGSLQLPAMAAVLTLGHCVIGFTVGRLAPRLLAAPLLAVGVFYLVAFAGAGQFSDSGANWSRHLSGSYSVFLAFGELATWSSLAAHVLPTTGLAAGLGLLWCGSRSTLTRVVAVVAACLVTAGASTTAYRIASDWEETPPTTRAHLPMACAGKLPRVCVPHQADQILDRTRNTITDVTTTLRTAGVRIDMPRKVTDSLLEGRYRATGTEWHLPLTQAERDGTLRYRVLRAAGTLHCANPHRADASALHLWQAHQVGEDERYLKGLRGDVIDPGNDTDLARIQRAEDARVAHVKARVNAVLKRSDTQQRSWYRTMLARVCPARGGTP</sequence>
<keyword evidence="1" id="KW-0812">Transmembrane</keyword>
<evidence type="ECO:0000256" key="1">
    <source>
        <dbReference type="SAM" id="Phobius"/>
    </source>
</evidence>
<organism evidence="2 3">
    <name type="scientific">Streptomyces diacarni</name>
    <dbReference type="NCBI Taxonomy" id="2800381"/>
    <lineage>
        <taxon>Bacteria</taxon>
        <taxon>Bacillati</taxon>
        <taxon>Actinomycetota</taxon>
        <taxon>Actinomycetes</taxon>
        <taxon>Kitasatosporales</taxon>
        <taxon>Streptomycetaceae</taxon>
        <taxon>Streptomyces</taxon>
    </lineage>
</organism>
<reference evidence="2 3" key="1">
    <citation type="submission" date="2018-06" db="EMBL/GenBank/DDBJ databases">
        <title>Streptomyces reniochalinae sp. nov. and Streptomyces diacarnus sp. nov. from marine sponges.</title>
        <authorList>
            <person name="Li L."/>
        </authorList>
    </citation>
    <scope>NUCLEOTIDE SEQUENCE [LARGE SCALE GENOMIC DNA]</scope>
    <source>
        <strain evidence="2 3">LHW51701</strain>
    </source>
</reference>
<feature type="transmembrane region" description="Helical" evidence="1">
    <location>
        <begin position="235"/>
        <end position="256"/>
    </location>
</feature>
<protein>
    <submittedName>
        <fullName evidence="2">Uncharacterized protein</fullName>
    </submittedName>
</protein>